<comment type="similarity">
    <text evidence="3 13">Belongs to the cytochrome P450 family.</text>
</comment>
<keyword evidence="10 13" id="KW-0503">Monooxygenase</keyword>
<accession>A0A2V1D4X3</accession>
<evidence type="ECO:0000256" key="2">
    <source>
        <dbReference type="ARBA" id="ARBA00004370"/>
    </source>
</evidence>
<dbReference type="InterPro" id="IPR017972">
    <property type="entry name" value="Cyt_P450_CS"/>
</dbReference>
<feature type="binding site" description="axial binding residue" evidence="12">
    <location>
        <position position="451"/>
    </location>
    <ligand>
        <name>heme</name>
        <dbReference type="ChEBI" id="CHEBI:30413"/>
    </ligand>
    <ligandPart>
        <name>Fe</name>
        <dbReference type="ChEBI" id="CHEBI:18248"/>
    </ligandPart>
</feature>
<keyword evidence="9 12" id="KW-0408">Iron</keyword>
<evidence type="ECO:0000256" key="8">
    <source>
        <dbReference type="ARBA" id="ARBA00023002"/>
    </source>
</evidence>
<evidence type="ECO:0000313" key="15">
    <source>
        <dbReference type="EMBL" id="PVH93071.1"/>
    </source>
</evidence>
<dbReference type="Pfam" id="PF00067">
    <property type="entry name" value="p450"/>
    <property type="match status" value="1"/>
</dbReference>
<dbReference type="Proteomes" id="UP000244855">
    <property type="component" value="Unassembled WGS sequence"/>
</dbReference>
<dbReference type="PROSITE" id="PS00086">
    <property type="entry name" value="CYTOCHROME_P450"/>
    <property type="match status" value="1"/>
</dbReference>
<evidence type="ECO:0000313" key="16">
    <source>
        <dbReference type="Proteomes" id="UP000244855"/>
    </source>
</evidence>
<evidence type="ECO:0000256" key="7">
    <source>
        <dbReference type="ARBA" id="ARBA00022989"/>
    </source>
</evidence>
<dbReference type="GO" id="GO:0004497">
    <property type="term" value="F:monooxygenase activity"/>
    <property type="evidence" value="ECO:0007669"/>
    <property type="project" value="UniProtKB-KW"/>
</dbReference>
<dbReference type="InterPro" id="IPR001128">
    <property type="entry name" value="Cyt_P450"/>
</dbReference>
<dbReference type="PANTHER" id="PTHR24305:SF210">
    <property type="entry name" value="CYTOCHROME P450 MONOOXYGENASE ASQL-RELATED"/>
    <property type="match status" value="1"/>
</dbReference>
<dbReference type="PANTHER" id="PTHR24305">
    <property type="entry name" value="CYTOCHROME P450"/>
    <property type="match status" value="1"/>
</dbReference>
<gene>
    <name evidence="15" type="ORF">DM02DRAFT_697596</name>
</gene>
<keyword evidence="8 13" id="KW-0560">Oxidoreductase</keyword>
<feature type="transmembrane region" description="Helical" evidence="14">
    <location>
        <begin position="21"/>
        <end position="42"/>
    </location>
</feature>
<keyword evidence="4 12" id="KW-0349">Heme</keyword>
<keyword evidence="5 14" id="KW-0812">Transmembrane</keyword>
<sequence length="507" mass="57711">MFNTQIVARYLSPLQKEDASYPTLLILIAGIVTLCTACNLIYNIFFHPLASFPGPWLARSSLLWRVYHSQSGRLHRAIETQHRKYGPVFRVSPNELSFASVASWKDIYGFAGTHKQQTFVKSTFYNLYGAGFRSLCVGSERDPRRHGGMRKSLSSAFSTKSLTEQEDIVSNTVDRFISRIRTVEGAKTKGLNITKWFEMVSFDVLAEMAFGSSFGSIEAGRTHSWPDLVVEHLYFITLADNLHRIPLVPTIARILFPSLLVVQNSNSRYARQQVAKRLEKESPRKDFLMSLIAKLKEGQMELEELTAHSSTLVIAGGETTATTLAATTFYLLQNPECYEKLKHEVRERFKTYESINSTAALQLPYLQAVISEGLRIYPPGSQGFPRISPGAVVDGNYIPKGTEVYTSAWTITHDPNNFHDPMAFKPDRWIDKDCKDIKEASQPFSLGTRGCLGRNFAYMQLSLMFTKMLWKYDLELLDKDLDWEGRSKMHLMWWKPSAYVRFIERAA</sequence>
<organism evidence="15 16">
    <name type="scientific">Periconia macrospinosa</name>
    <dbReference type="NCBI Taxonomy" id="97972"/>
    <lineage>
        <taxon>Eukaryota</taxon>
        <taxon>Fungi</taxon>
        <taxon>Dikarya</taxon>
        <taxon>Ascomycota</taxon>
        <taxon>Pezizomycotina</taxon>
        <taxon>Dothideomycetes</taxon>
        <taxon>Pleosporomycetidae</taxon>
        <taxon>Pleosporales</taxon>
        <taxon>Massarineae</taxon>
        <taxon>Periconiaceae</taxon>
        <taxon>Periconia</taxon>
    </lineage>
</organism>
<name>A0A2V1D4X3_9PLEO</name>
<evidence type="ECO:0000256" key="11">
    <source>
        <dbReference type="ARBA" id="ARBA00023136"/>
    </source>
</evidence>
<evidence type="ECO:0000256" key="5">
    <source>
        <dbReference type="ARBA" id="ARBA00022692"/>
    </source>
</evidence>
<dbReference type="InterPro" id="IPR036396">
    <property type="entry name" value="Cyt_P450_sf"/>
</dbReference>
<keyword evidence="7 14" id="KW-1133">Transmembrane helix</keyword>
<comment type="cofactor">
    <cofactor evidence="1 12">
        <name>heme</name>
        <dbReference type="ChEBI" id="CHEBI:30413"/>
    </cofactor>
</comment>
<dbReference type="InterPro" id="IPR050121">
    <property type="entry name" value="Cytochrome_P450_monoxygenase"/>
</dbReference>
<evidence type="ECO:0000256" key="13">
    <source>
        <dbReference type="RuleBase" id="RU000461"/>
    </source>
</evidence>
<dbReference type="GO" id="GO:0016020">
    <property type="term" value="C:membrane"/>
    <property type="evidence" value="ECO:0007669"/>
    <property type="project" value="UniProtKB-SubCell"/>
</dbReference>
<reference evidence="15 16" key="1">
    <citation type="journal article" date="2018" name="Sci. Rep.">
        <title>Comparative genomics provides insights into the lifestyle and reveals functional heterogeneity of dark septate endophytic fungi.</title>
        <authorList>
            <person name="Knapp D.G."/>
            <person name="Nemeth J.B."/>
            <person name="Barry K."/>
            <person name="Hainaut M."/>
            <person name="Henrissat B."/>
            <person name="Johnson J."/>
            <person name="Kuo A."/>
            <person name="Lim J.H.P."/>
            <person name="Lipzen A."/>
            <person name="Nolan M."/>
            <person name="Ohm R.A."/>
            <person name="Tamas L."/>
            <person name="Grigoriev I.V."/>
            <person name="Spatafora J.W."/>
            <person name="Nagy L.G."/>
            <person name="Kovacs G.M."/>
        </authorList>
    </citation>
    <scope>NUCLEOTIDE SEQUENCE [LARGE SCALE GENOMIC DNA]</scope>
    <source>
        <strain evidence="15 16">DSE2036</strain>
    </source>
</reference>
<dbReference type="InterPro" id="IPR002401">
    <property type="entry name" value="Cyt_P450_E_grp-I"/>
</dbReference>
<evidence type="ECO:0000256" key="6">
    <source>
        <dbReference type="ARBA" id="ARBA00022723"/>
    </source>
</evidence>
<protein>
    <submittedName>
        <fullName evidence="15">Cytochrome P450 monooxygenase</fullName>
    </submittedName>
</protein>
<dbReference type="STRING" id="97972.A0A2V1D4X3"/>
<evidence type="ECO:0000256" key="12">
    <source>
        <dbReference type="PIRSR" id="PIRSR602401-1"/>
    </source>
</evidence>
<evidence type="ECO:0000256" key="4">
    <source>
        <dbReference type="ARBA" id="ARBA00022617"/>
    </source>
</evidence>
<keyword evidence="11 14" id="KW-0472">Membrane</keyword>
<dbReference type="CDD" id="cd11058">
    <property type="entry name" value="CYP60B-like"/>
    <property type="match status" value="1"/>
</dbReference>
<keyword evidence="16" id="KW-1185">Reference proteome</keyword>
<dbReference type="AlphaFoldDB" id="A0A2V1D4X3"/>
<dbReference type="EMBL" id="KZ805618">
    <property type="protein sequence ID" value="PVH93071.1"/>
    <property type="molecule type" value="Genomic_DNA"/>
</dbReference>
<dbReference type="GO" id="GO:0005506">
    <property type="term" value="F:iron ion binding"/>
    <property type="evidence" value="ECO:0007669"/>
    <property type="project" value="InterPro"/>
</dbReference>
<evidence type="ECO:0000256" key="1">
    <source>
        <dbReference type="ARBA" id="ARBA00001971"/>
    </source>
</evidence>
<dbReference type="GO" id="GO:0016705">
    <property type="term" value="F:oxidoreductase activity, acting on paired donors, with incorporation or reduction of molecular oxygen"/>
    <property type="evidence" value="ECO:0007669"/>
    <property type="project" value="InterPro"/>
</dbReference>
<evidence type="ECO:0000256" key="9">
    <source>
        <dbReference type="ARBA" id="ARBA00023004"/>
    </source>
</evidence>
<comment type="subcellular location">
    <subcellularLocation>
        <location evidence="2">Membrane</location>
    </subcellularLocation>
</comment>
<dbReference type="OrthoDB" id="1470350at2759"/>
<evidence type="ECO:0000256" key="14">
    <source>
        <dbReference type="SAM" id="Phobius"/>
    </source>
</evidence>
<evidence type="ECO:0000256" key="10">
    <source>
        <dbReference type="ARBA" id="ARBA00023033"/>
    </source>
</evidence>
<dbReference type="GO" id="GO:0020037">
    <property type="term" value="F:heme binding"/>
    <property type="evidence" value="ECO:0007669"/>
    <property type="project" value="InterPro"/>
</dbReference>
<dbReference type="FunFam" id="1.10.630.10:FF:000158">
    <property type="entry name" value="Cytochrome P450, putative (Eurofung)"/>
    <property type="match status" value="1"/>
</dbReference>
<proteinExistence type="inferred from homology"/>
<dbReference type="PRINTS" id="PR00463">
    <property type="entry name" value="EP450I"/>
</dbReference>
<keyword evidence="6 12" id="KW-0479">Metal-binding</keyword>
<dbReference type="Gene3D" id="1.10.630.10">
    <property type="entry name" value="Cytochrome P450"/>
    <property type="match status" value="1"/>
</dbReference>
<dbReference type="PRINTS" id="PR00385">
    <property type="entry name" value="P450"/>
</dbReference>
<dbReference type="SUPFAM" id="SSF48264">
    <property type="entry name" value="Cytochrome P450"/>
    <property type="match status" value="1"/>
</dbReference>
<evidence type="ECO:0000256" key="3">
    <source>
        <dbReference type="ARBA" id="ARBA00010617"/>
    </source>
</evidence>